<keyword evidence="1" id="KW-0472">Membrane</keyword>
<protein>
    <submittedName>
        <fullName evidence="2">Uncharacterized protein</fullName>
    </submittedName>
</protein>
<feature type="transmembrane region" description="Helical" evidence="1">
    <location>
        <begin position="41"/>
        <end position="59"/>
    </location>
</feature>
<dbReference type="Proteomes" id="UP001371456">
    <property type="component" value="Unassembled WGS sequence"/>
</dbReference>
<evidence type="ECO:0000313" key="3">
    <source>
        <dbReference type="Proteomes" id="UP001371456"/>
    </source>
</evidence>
<reference evidence="2 3" key="1">
    <citation type="submission" date="2024-02" db="EMBL/GenBank/DDBJ databases">
        <title>de novo genome assembly of Solanum bulbocastanum strain 11H21.</title>
        <authorList>
            <person name="Hosaka A.J."/>
        </authorList>
    </citation>
    <scope>NUCLEOTIDE SEQUENCE [LARGE SCALE GENOMIC DNA]</scope>
    <source>
        <tissue evidence="2">Young leaves</tissue>
    </source>
</reference>
<proteinExistence type="predicted"/>
<gene>
    <name evidence="2" type="ORF">RDI58_021707</name>
</gene>
<dbReference type="AlphaFoldDB" id="A0AAN8T0T8"/>
<keyword evidence="1" id="KW-1133">Transmembrane helix</keyword>
<dbReference type="EMBL" id="JBANQN010000009">
    <property type="protein sequence ID" value="KAK6779523.1"/>
    <property type="molecule type" value="Genomic_DNA"/>
</dbReference>
<accession>A0AAN8T0T8</accession>
<evidence type="ECO:0000313" key="2">
    <source>
        <dbReference type="EMBL" id="KAK6779523.1"/>
    </source>
</evidence>
<keyword evidence="3" id="KW-1185">Reference proteome</keyword>
<sequence length="112" mass="12408">MPETTKSLGKIFTSPTGFACNNTGCYLLGISTNNRKTKGVAFLPSLFSFLAFMILSSVFRGSLLRTNKKDFGAHISPAKETKAILFTDKHNDIGPLLLIHFKIQLQQPYVQL</sequence>
<name>A0AAN8T0T8_SOLBU</name>
<comment type="caution">
    <text evidence="2">The sequence shown here is derived from an EMBL/GenBank/DDBJ whole genome shotgun (WGS) entry which is preliminary data.</text>
</comment>
<evidence type="ECO:0000256" key="1">
    <source>
        <dbReference type="SAM" id="Phobius"/>
    </source>
</evidence>
<organism evidence="2 3">
    <name type="scientific">Solanum bulbocastanum</name>
    <name type="common">Wild potato</name>
    <dbReference type="NCBI Taxonomy" id="147425"/>
    <lineage>
        <taxon>Eukaryota</taxon>
        <taxon>Viridiplantae</taxon>
        <taxon>Streptophyta</taxon>
        <taxon>Embryophyta</taxon>
        <taxon>Tracheophyta</taxon>
        <taxon>Spermatophyta</taxon>
        <taxon>Magnoliopsida</taxon>
        <taxon>eudicotyledons</taxon>
        <taxon>Gunneridae</taxon>
        <taxon>Pentapetalae</taxon>
        <taxon>asterids</taxon>
        <taxon>lamiids</taxon>
        <taxon>Solanales</taxon>
        <taxon>Solanaceae</taxon>
        <taxon>Solanoideae</taxon>
        <taxon>Solaneae</taxon>
        <taxon>Solanum</taxon>
    </lineage>
</organism>
<keyword evidence="1" id="KW-0812">Transmembrane</keyword>